<evidence type="ECO:0000256" key="1">
    <source>
        <dbReference type="SAM" id="MobiDB-lite"/>
    </source>
</evidence>
<name>W7IZF2_9PSEU</name>
<dbReference type="STRING" id="909613.UO65_2755"/>
<dbReference type="RefSeq" id="WP_052021141.1">
    <property type="nucleotide sequence ID" value="NZ_AYXG01000099.1"/>
</dbReference>
<accession>W7IZF2</accession>
<feature type="region of interest" description="Disordered" evidence="1">
    <location>
        <begin position="50"/>
        <end position="72"/>
    </location>
</feature>
<gene>
    <name evidence="3" type="ORF">UO65_2755</name>
</gene>
<comment type="caution">
    <text evidence="3">The sequence shown here is derived from an EMBL/GenBank/DDBJ whole genome shotgun (WGS) entry which is preliminary data.</text>
</comment>
<dbReference type="Proteomes" id="UP000019277">
    <property type="component" value="Unassembled WGS sequence"/>
</dbReference>
<dbReference type="eggNOG" id="ENOG502ZSN2">
    <property type="taxonomic scope" value="Bacteria"/>
</dbReference>
<feature type="transmembrane region" description="Helical" evidence="2">
    <location>
        <begin position="20"/>
        <end position="42"/>
    </location>
</feature>
<feature type="region of interest" description="Disordered" evidence="1">
    <location>
        <begin position="261"/>
        <end position="294"/>
    </location>
</feature>
<organism evidence="3 4">
    <name type="scientific">Actinokineospora spheciospongiae</name>
    <dbReference type="NCBI Taxonomy" id="909613"/>
    <lineage>
        <taxon>Bacteria</taxon>
        <taxon>Bacillati</taxon>
        <taxon>Actinomycetota</taxon>
        <taxon>Actinomycetes</taxon>
        <taxon>Pseudonocardiales</taxon>
        <taxon>Pseudonocardiaceae</taxon>
        <taxon>Actinokineospora</taxon>
    </lineage>
</organism>
<proteinExistence type="predicted"/>
<reference evidence="3 4" key="1">
    <citation type="journal article" date="2014" name="Genome Announc.">
        <title>Draft Genome Sequence of the Antitrypanosomally Active Sponge-Associated Bacterium Actinokineospora sp. Strain EG49.</title>
        <authorList>
            <person name="Harjes J."/>
            <person name="Ryu T."/>
            <person name="Abdelmohsen U.R."/>
            <person name="Moitinho-Silva L."/>
            <person name="Horn H."/>
            <person name="Ravasi T."/>
            <person name="Hentschel U."/>
        </authorList>
    </citation>
    <scope>NUCLEOTIDE SEQUENCE [LARGE SCALE GENOMIC DNA]</scope>
    <source>
        <strain evidence="3 4">EG49</strain>
    </source>
</reference>
<protein>
    <submittedName>
        <fullName evidence="3">Uncharacterized protein</fullName>
    </submittedName>
</protein>
<evidence type="ECO:0000313" key="4">
    <source>
        <dbReference type="Proteomes" id="UP000019277"/>
    </source>
</evidence>
<keyword evidence="2" id="KW-0812">Transmembrane</keyword>
<keyword evidence="2" id="KW-1133">Transmembrane helix</keyword>
<evidence type="ECO:0000256" key="2">
    <source>
        <dbReference type="SAM" id="Phobius"/>
    </source>
</evidence>
<sequence length="294" mass="30740">MDRRGDARRTRLWALERRLVAAMVLVVAVSVLMLLVGMGLFAGRGGLSPTDGAAGAPPESVRSRTTPFDGTPASGWAEGAAGIVPPPPAPVGPYDAAQVAAATSLVRDALVASRLDPNLVTGHDPTGYLGLLAPDAAAALRPLFGTGREPEAQALVSLADPASPLLPVPPRVTGGMRVEEGEEGELVVHTNYLFAYAFDAPPGAVVDPMDAVVVVRADVDYVLRIGGKWTRSSQGLWYGDVAGYGYSIACDAYKRGFLAPTHTDRDDRRPLPRPDPGAYFDPSAPLPAEIGCPP</sequence>
<dbReference type="AlphaFoldDB" id="W7IZF2"/>
<dbReference type="OrthoDB" id="4549522at2"/>
<dbReference type="EMBL" id="AYXG01000099">
    <property type="protein sequence ID" value="EWC61931.1"/>
    <property type="molecule type" value="Genomic_DNA"/>
</dbReference>
<keyword evidence="4" id="KW-1185">Reference proteome</keyword>
<keyword evidence="2" id="KW-0472">Membrane</keyword>
<evidence type="ECO:0000313" key="3">
    <source>
        <dbReference type="EMBL" id="EWC61931.1"/>
    </source>
</evidence>
<feature type="compositionally biased region" description="Basic and acidic residues" evidence="1">
    <location>
        <begin position="262"/>
        <end position="272"/>
    </location>
</feature>